<proteinExistence type="predicted"/>
<dbReference type="AlphaFoldDB" id="A0AAW2WTP2"/>
<dbReference type="PANTHER" id="PTHR33132:SF142">
    <property type="entry name" value="SERINE-RICH PROTEIN-LIKE PROTEIN"/>
    <property type="match status" value="1"/>
</dbReference>
<sequence length="109" mass="11845">MAEESKLKEKPERPKMTHLCISTTKTLSRTTSSIPLSPGLKKTIVLKNNCLCSPTTHVGSFRCRYHRSSHGLTRSSLSVGSKLSELADNSAQICETLQTQLIAGQTEGA</sequence>
<reference evidence="1" key="2">
    <citation type="journal article" date="2024" name="Plant">
        <title>Genomic evolution and insights into agronomic trait innovations of Sesamum species.</title>
        <authorList>
            <person name="Miao H."/>
            <person name="Wang L."/>
            <person name="Qu L."/>
            <person name="Liu H."/>
            <person name="Sun Y."/>
            <person name="Le M."/>
            <person name="Wang Q."/>
            <person name="Wei S."/>
            <person name="Zheng Y."/>
            <person name="Lin W."/>
            <person name="Duan Y."/>
            <person name="Cao H."/>
            <person name="Xiong S."/>
            <person name="Wang X."/>
            <person name="Wei L."/>
            <person name="Li C."/>
            <person name="Ma Q."/>
            <person name="Ju M."/>
            <person name="Zhao R."/>
            <person name="Li G."/>
            <person name="Mu C."/>
            <person name="Tian Q."/>
            <person name="Mei H."/>
            <person name="Zhang T."/>
            <person name="Gao T."/>
            <person name="Zhang H."/>
        </authorList>
    </citation>
    <scope>NUCLEOTIDE SEQUENCE</scope>
    <source>
        <strain evidence="1">KEN1</strain>
    </source>
</reference>
<dbReference type="PANTHER" id="PTHR33132">
    <property type="entry name" value="OSJNBB0118P14.9 PROTEIN"/>
    <property type="match status" value="1"/>
</dbReference>
<reference evidence="1" key="1">
    <citation type="submission" date="2020-06" db="EMBL/GenBank/DDBJ databases">
        <authorList>
            <person name="Li T."/>
            <person name="Hu X."/>
            <person name="Zhang T."/>
            <person name="Song X."/>
            <person name="Zhang H."/>
            <person name="Dai N."/>
            <person name="Sheng W."/>
            <person name="Hou X."/>
            <person name="Wei L."/>
        </authorList>
    </citation>
    <scope>NUCLEOTIDE SEQUENCE</scope>
    <source>
        <strain evidence="1">KEN1</strain>
        <tissue evidence="1">Leaf</tissue>
    </source>
</reference>
<organism evidence="1">
    <name type="scientific">Sesamum latifolium</name>
    <dbReference type="NCBI Taxonomy" id="2727402"/>
    <lineage>
        <taxon>Eukaryota</taxon>
        <taxon>Viridiplantae</taxon>
        <taxon>Streptophyta</taxon>
        <taxon>Embryophyta</taxon>
        <taxon>Tracheophyta</taxon>
        <taxon>Spermatophyta</taxon>
        <taxon>Magnoliopsida</taxon>
        <taxon>eudicotyledons</taxon>
        <taxon>Gunneridae</taxon>
        <taxon>Pentapetalae</taxon>
        <taxon>asterids</taxon>
        <taxon>lamiids</taxon>
        <taxon>Lamiales</taxon>
        <taxon>Pedaliaceae</taxon>
        <taxon>Sesamum</taxon>
    </lineage>
</organism>
<dbReference type="EMBL" id="JACGWN010000007">
    <property type="protein sequence ID" value="KAL0444913.1"/>
    <property type="molecule type" value="Genomic_DNA"/>
</dbReference>
<gene>
    <name evidence="1" type="ORF">Slati_2214000</name>
</gene>
<protein>
    <submittedName>
        <fullName evidence="1">Uncharacterized protein</fullName>
    </submittedName>
</protein>
<accession>A0AAW2WTP2</accession>
<name>A0AAW2WTP2_9LAMI</name>
<evidence type="ECO:0000313" key="1">
    <source>
        <dbReference type="EMBL" id="KAL0444913.1"/>
    </source>
</evidence>
<comment type="caution">
    <text evidence="1">The sequence shown here is derived from an EMBL/GenBank/DDBJ whole genome shotgun (WGS) entry which is preliminary data.</text>
</comment>